<dbReference type="Pfam" id="PF13330">
    <property type="entry name" value="Mucin2_WxxW"/>
    <property type="match status" value="1"/>
</dbReference>
<evidence type="ECO:0000313" key="7">
    <source>
        <dbReference type="EMBL" id="CAH1800536.1"/>
    </source>
</evidence>
<dbReference type="GO" id="GO:0005615">
    <property type="term" value="C:extracellular space"/>
    <property type="evidence" value="ECO:0007669"/>
    <property type="project" value="TreeGrafter"/>
</dbReference>
<keyword evidence="5" id="KW-0325">Glycoprotein</keyword>
<dbReference type="PANTHER" id="PTHR24255:SF31">
    <property type="entry name" value="CUBILIN-LIKE PROTEIN"/>
    <property type="match status" value="1"/>
</dbReference>
<dbReference type="GO" id="GO:0004252">
    <property type="term" value="F:serine-type endopeptidase activity"/>
    <property type="evidence" value="ECO:0007669"/>
    <property type="project" value="TreeGrafter"/>
</dbReference>
<dbReference type="PROSITE" id="PS01180">
    <property type="entry name" value="CUB"/>
    <property type="match status" value="1"/>
</dbReference>
<keyword evidence="4" id="KW-1015">Disulfide bond</keyword>
<dbReference type="CDD" id="cd00041">
    <property type="entry name" value="CUB"/>
    <property type="match status" value="1"/>
</dbReference>
<evidence type="ECO:0000313" key="8">
    <source>
        <dbReference type="Proteomes" id="UP000749559"/>
    </source>
</evidence>
<evidence type="ECO:0000256" key="5">
    <source>
        <dbReference type="ARBA" id="ARBA00023180"/>
    </source>
</evidence>
<dbReference type="AlphaFoldDB" id="A0A8J1UTV4"/>
<dbReference type="InterPro" id="IPR000859">
    <property type="entry name" value="CUB_dom"/>
</dbReference>
<keyword evidence="2" id="KW-0964">Secreted</keyword>
<comment type="caution">
    <text evidence="6">Lacks conserved residue(s) required for the propagation of feature annotation.</text>
</comment>
<evidence type="ECO:0000256" key="3">
    <source>
        <dbReference type="ARBA" id="ARBA00022729"/>
    </source>
</evidence>
<dbReference type="Gene3D" id="2.60.120.290">
    <property type="entry name" value="Spermadhesin, CUB domain"/>
    <property type="match status" value="1"/>
</dbReference>
<evidence type="ECO:0000256" key="6">
    <source>
        <dbReference type="PROSITE-ProRule" id="PRU00059"/>
    </source>
</evidence>
<dbReference type="Gene3D" id="2.10.25.10">
    <property type="entry name" value="Laminin"/>
    <property type="match status" value="1"/>
</dbReference>
<dbReference type="SUPFAM" id="SSF49854">
    <property type="entry name" value="Spermadhesin, CUB domain"/>
    <property type="match status" value="1"/>
</dbReference>
<keyword evidence="3" id="KW-0732">Signal</keyword>
<protein>
    <submittedName>
        <fullName evidence="7">Uncharacterized protein</fullName>
    </submittedName>
</protein>
<dbReference type="EMBL" id="CAIIXF020000012">
    <property type="protein sequence ID" value="CAH1800536.1"/>
    <property type="molecule type" value="Genomic_DNA"/>
</dbReference>
<evidence type="ECO:0000256" key="2">
    <source>
        <dbReference type="ARBA" id="ARBA00022525"/>
    </source>
</evidence>
<organism evidence="7 8">
    <name type="scientific">Owenia fusiformis</name>
    <name type="common">Polychaete worm</name>
    <dbReference type="NCBI Taxonomy" id="6347"/>
    <lineage>
        <taxon>Eukaryota</taxon>
        <taxon>Metazoa</taxon>
        <taxon>Spiralia</taxon>
        <taxon>Lophotrochozoa</taxon>
        <taxon>Annelida</taxon>
        <taxon>Polychaeta</taxon>
        <taxon>Sedentaria</taxon>
        <taxon>Canalipalpata</taxon>
        <taxon>Sabellida</taxon>
        <taxon>Oweniida</taxon>
        <taxon>Oweniidae</taxon>
        <taxon>Owenia</taxon>
    </lineage>
</organism>
<dbReference type="OrthoDB" id="6049857at2759"/>
<accession>A0A8J1UTV4</accession>
<dbReference type="PANTHER" id="PTHR24255">
    <property type="entry name" value="COMPLEMENT COMPONENT 1, S SUBCOMPONENT-RELATED"/>
    <property type="match status" value="1"/>
</dbReference>
<dbReference type="Proteomes" id="UP000749559">
    <property type="component" value="Unassembled WGS sequence"/>
</dbReference>
<name>A0A8J1UTV4_OWEFU</name>
<evidence type="ECO:0000256" key="1">
    <source>
        <dbReference type="ARBA" id="ARBA00004613"/>
    </source>
</evidence>
<dbReference type="Pfam" id="PF00431">
    <property type="entry name" value="CUB"/>
    <property type="match status" value="1"/>
</dbReference>
<gene>
    <name evidence="7" type="ORF">OFUS_LOCUS24407</name>
</gene>
<evidence type="ECO:0000256" key="4">
    <source>
        <dbReference type="ARBA" id="ARBA00023157"/>
    </source>
</evidence>
<comment type="caution">
    <text evidence="7">The sequence shown here is derived from an EMBL/GenBank/DDBJ whole genome shotgun (WGS) entry which is preliminary data.</text>
</comment>
<sequence length="381" mass="43106">STPFMTFSLVFVMCFGPASAAYEKWTDWFNRDRPSGNGDSETRQDFGKQLASCPYPNGIECQTTGGVPYDKNGEKFEKGYDCNVANGFVCHNRLNEPRGCSDYRTRYRCNTGGSSNPCNTNNGLCSHMCRYCTNCGGRWCSCYTGYKLLSDSKTCEEPLRCFECNSINDPARCGKISKTDDTVIQAPCNTMCYTAKDWNGYYYRGCAETNPKYPNRLIFSDPPRDEGYTPYRPPSQPGYDSWNHPRSYSKTDVQYTFCKGALCNGNGGTAKIFKGYGTLTSQNFGGYLKYDDDIETTYVIYADHRMKVTFSHFNIEGHRSCKYDRLILRDGETSGSKLIGKYCDSKKPKRSIVTSGKTLYVNFKTDHLVSRSGFKMSWTKL</sequence>
<dbReference type="SMART" id="SM00042">
    <property type="entry name" value="CUB"/>
    <property type="match status" value="1"/>
</dbReference>
<proteinExistence type="predicted"/>
<reference evidence="7" key="1">
    <citation type="submission" date="2022-03" db="EMBL/GenBank/DDBJ databases">
        <authorList>
            <person name="Martin C."/>
        </authorList>
    </citation>
    <scope>NUCLEOTIDE SEQUENCE</scope>
</reference>
<comment type="subcellular location">
    <subcellularLocation>
        <location evidence="1">Secreted</location>
    </subcellularLocation>
</comment>
<keyword evidence="8" id="KW-1185">Reference proteome</keyword>
<dbReference type="FunFam" id="2.60.120.290:FF:000005">
    <property type="entry name" value="Procollagen C-endopeptidase enhancer 1"/>
    <property type="match status" value="1"/>
</dbReference>
<feature type="non-terminal residue" evidence="7">
    <location>
        <position position="381"/>
    </location>
</feature>
<dbReference type="InterPro" id="IPR025155">
    <property type="entry name" value="WxxW_domain"/>
</dbReference>
<dbReference type="InterPro" id="IPR035914">
    <property type="entry name" value="Sperma_CUB_dom_sf"/>
</dbReference>